<dbReference type="PANTHER" id="PTHR24148">
    <property type="entry name" value="ANKYRIN REPEAT DOMAIN-CONTAINING PROTEIN 39 HOMOLOG-RELATED"/>
    <property type="match status" value="1"/>
</dbReference>
<evidence type="ECO:0000313" key="2">
    <source>
        <dbReference type="EMBL" id="KEY71781.1"/>
    </source>
</evidence>
<dbReference type="InterPro" id="IPR052895">
    <property type="entry name" value="HetReg/Transcr_Mod"/>
</dbReference>
<name>A0A084B2K2_STACB</name>
<accession>A0A084B2K2</accession>
<sequence length="574" mass="65765">MAFIYEPLPAGHYIRVLQSETRIFRSEPIYSFKVICLDDKTREPYRALSYTWDKPPTPVSTINLSDGQSLVLSQTLTDLFRTMRKRKRAFRIWIDALCINQDDPVEKAFQVGMMDKVYSSASHVLLWLGAGTTEAHEAFRFMESKRDLQWPDDRWANLTQDDHRCLELVLRMLAHPWFRRTWVIQEATLSNNVWLHCGDEIVGFATFSRCVYALWGFFTEWDSYDYDHPATLGLWSVTRLISFRDDFLYSGKGLKWEDLLQAAFRCEASDHRDAVFAFRGIADRTQPVPEPEYTVPVGKEPEYSESVERVYRETAAALLCHGTSLDLLALGGLERVRSPTLATWVPDLRHFSYTEPYVVCDAAGWNAGGPLKECPKILSHSRLQTQVVPVDTVEATYPEFDMRSIPRQQKMMKEILAFWEARSKPGVSRESWQNELAMDMIFGFDINDVRAGPEYLEAFTEWLEWLQASTSHADLAEINRNKYYRVLDIRVGGWKAFSTQRGFFCIGPLEVEAGDTLCVVPGCRLPLILRQQSDVSEGESPYGEFCIVSWCYASRLMTGGMGSQGLDPVDVVLV</sequence>
<dbReference type="InterPro" id="IPR010730">
    <property type="entry name" value="HET"/>
</dbReference>
<protein>
    <recommendedName>
        <fullName evidence="1">Heterokaryon incompatibility domain-containing protein</fullName>
    </recommendedName>
</protein>
<dbReference type="EMBL" id="KL648196">
    <property type="protein sequence ID" value="KEY71781.1"/>
    <property type="molecule type" value="Genomic_DNA"/>
</dbReference>
<dbReference type="AlphaFoldDB" id="A0A084B2K2"/>
<organism evidence="2 3">
    <name type="scientific">Stachybotrys chartarum (strain CBS 109288 / IBT 7711)</name>
    <name type="common">Toxic black mold</name>
    <name type="synonym">Stilbospora chartarum</name>
    <dbReference type="NCBI Taxonomy" id="1280523"/>
    <lineage>
        <taxon>Eukaryota</taxon>
        <taxon>Fungi</taxon>
        <taxon>Dikarya</taxon>
        <taxon>Ascomycota</taxon>
        <taxon>Pezizomycotina</taxon>
        <taxon>Sordariomycetes</taxon>
        <taxon>Hypocreomycetidae</taxon>
        <taxon>Hypocreales</taxon>
        <taxon>Stachybotryaceae</taxon>
        <taxon>Stachybotrys</taxon>
    </lineage>
</organism>
<proteinExistence type="predicted"/>
<dbReference type="HOGENOM" id="CLU_004184_7_2_1"/>
<reference evidence="2 3" key="1">
    <citation type="journal article" date="2014" name="BMC Genomics">
        <title>Comparative genome sequencing reveals chemotype-specific gene clusters in the toxigenic black mold Stachybotrys.</title>
        <authorList>
            <person name="Semeiks J."/>
            <person name="Borek D."/>
            <person name="Otwinowski Z."/>
            <person name="Grishin N.V."/>
        </authorList>
    </citation>
    <scope>NUCLEOTIDE SEQUENCE [LARGE SCALE GENOMIC DNA]</scope>
    <source>
        <strain evidence="3">CBS 109288 / IBT 7711</strain>
    </source>
</reference>
<dbReference type="PANTHER" id="PTHR24148:SF73">
    <property type="entry name" value="HET DOMAIN PROTEIN (AFU_ORTHOLOGUE AFUA_8G01020)"/>
    <property type="match status" value="1"/>
</dbReference>
<dbReference type="Pfam" id="PF06985">
    <property type="entry name" value="HET"/>
    <property type="match status" value="1"/>
</dbReference>
<feature type="domain" description="Heterokaryon incompatibility" evidence="1">
    <location>
        <begin position="45"/>
        <end position="186"/>
    </location>
</feature>
<dbReference type="Proteomes" id="UP000028045">
    <property type="component" value="Unassembled WGS sequence"/>
</dbReference>
<evidence type="ECO:0000259" key="1">
    <source>
        <dbReference type="Pfam" id="PF06985"/>
    </source>
</evidence>
<evidence type="ECO:0000313" key="3">
    <source>
        <dbReference type="Proteomes" id="UP000028045"/>
    </source>
</evidence>
<dbReference type="OrthoDB" id="5386682at2759"/>
<keyword evidence="3" id="KW-1185">Reference proteome</keyword>
<gene>
    <name evidence="2" type="ORF">S7711_06533</name>
</gene>